<reference evidence="13 14" key="1">
    <citation type="submission" date="2013-03" db="EMBL/GenBank/DDBJ databases">
        <title>Salinisphaera hydrothermalis C41B8 Genome Sequencing.</title>
        <authorList>
            <person name="Li C."/>
            <person name="Lai Q."/>
            <person name="Shao Z."/>
        </authorList>
    </citation>
    <scope>NUCLEOTIDE SEQUENCE [LARGE SCALE GENOMIC DNA]</scope>
    <source>
        <strain evidence="13 14">C41B8</strain>
    </source>
</reference>
<evidence type="ECO:0000256" key="6">
    <source>
        <dbReference type="ARBA" id="ARBA00022643"/>
    </source>
</evidence>
<dbReference type="AlphaFoldDB" id="A0A084IQA2"/>
<evidence type="ECO:0000256" key="3">
    <source>
        <dbReference type="ARBA" id="ARBA00005161"/>
    </source>
</evidence>
<dbReference type="PANTHER" id="PTHR48109">
    <property type="entry name" value="DIHYDROOROTATE DEHYDROGENASE (QUINONE), MITOCHONDRIAL-RELATED"/>
    <property type="match status" value="1"/>
</dbReference>
<feature type="binding site" evidence="11">
    <location>
        <position position="170"/>
    </location>
    <ligand>
        <name>FMN</name>
        <dbReference type="ChEBI" id="CHEBI:58210"/>
    </ligand>
</feature>
<dbReference type="InterPro" id="IPR005719">
    <property type="entry name" value="Dihydroorotate_DH_2"/>
</dbReference>
<dbReference type="PATRIC" id="fig|1304275.5.peg.427"/>
<dbReference type="InterPro" id="IPR005720">
    <property type="entry name" value="Dihydroorotate_DH_cat"/>
</dbReference>
<dbReference type="GO" id="GO:0106430">
    <property type="term" value="F:dihydroorotate dehydrogenase (quinone) activity"/>
    <property type="evidence" value="ECO:0007669"/>
    <property type="project" value="UniProtKB-EC"/>
</dbReference>
<comment type="function">
    <text evidence="1 11">Catalyzes the conversion of dihydroorotate to orotate with quinone as electron acceptor.</text>
</comment>
<comment type="caution">
    <text evidence="13">The sequence shown here is derived from an EMBL/GenBank/DDBJ whole genome shotgun (WGS) entry which is preliminary data.</text>
</comment>
<evidence type="ECO:0000259" key="12">
    <source>
        <dbReference type="Pfam" id="PF01180"/>
    </source>
</evidence>
<dbReference type="NCBIfam" id="NF003645">
    <property type="entry name" value="PRK05286.1-2"/>
    <property type="match status" value="1"/>
</dbReference>
<dbReference type="InterPro" id="IPR013785">
    <property type="entry name" value="Aldolase_TIM"/>
</dbReference>
<feature type="active site" description="Nucleophile" evidence="11">
    <location>
        <position position="173"/>
    </location>
</feature>
<dbReference type="STRING" id="1304275.C41B8_02112"/>
<evidence type="ECO:0000256" key="5">
    <source>
        <dbReference type="ARBA" id="ARBA00022630"/>
    </source>
</evidence>
<dbReference type="eggNOG" id="COG0167">
    <property type="taxonomic scope" value="Bacteria"/>
</dbReference>
<evidence type="ECO:0000256" key="7">
    <source>
        <dbReference type="ARBA" id="ARBA00022975"/>
    </source>
</evidence>
<comment type="catalytic activity">
    <reaction evidence="10 11">
        <text>(S)-dihydroorotate + a quinone = orotate + a quinol</text>
        <dbReference type="Rhea" id="RHEA:30187"/>
        <dbReference type="ChEBI" id="CHEBI:24646"/>
        <dbReference type="ChEBI" id="CHEBI:30839"/>
        <dbReference type="ChEBI" id="CHEBI:30864"/>
        <dbReference type="ChEBI" id="CHEBI:132124"/>
        <dbReference type="EC" id="1.3.5.2"/>
    </reaction>
</comment>
<keyword evidence="5 11" id="KW-0285">Flavoprotein</keyword>
<feature type="binding site" evidence="11">
    <location>
        <position position="175"/>
    </location>
    <ligand>
        <name>substrate</name>
    </ligand>
</feature>
<dbReference type="Pfam" id="PF01180">
    <property type="entry name" value="DHO_dh"/>
    <property type="match status" value="1"/>
</dbReference>
<name>A0A084IQA2_SALHC</name>
<dbReference type="PANTHER" id="PTHR48109:SF4">
    <property type="entry name" value="DIHYDROOROTATE DEHYDROGENASE (QUINONE), MITOCHONDRIAL"/>
    <property type="match status" value="1"/>
</dbReference>
<organism evidence="13 14">
    <name type="scientific">Salinisphaera hydrothermalis (strain C41B8)</name>
    <dbReference type="NCBI Taxonomy" id="1304275"/>
    <lineage>
        <taxon>Bacteria</taxon>
        <taxon>Pseudomonadati</taxon>
        <taxon>Pseudomonadota</taxon>
        <taxon>Gammaproteobacteria</taxon>
        <taxon>Salinisphaerales</taxon>
        <taxon>Salinisphaeraceae</taxon>
        <taxon>Salinisphaera</taxon>
    </lineage>
</organism>
<feature type="binding site" evidence="11">
    <location>
        <begin position="244"/>
        <end position="245"/>
    </location>
    <ligand>
        <name>substrate</name>
    </ligand>
</feature>
<keyword evidence="8 11" id="KW-0560">Oxidoreductase</keyword>
<evidence type="ECO:0000256" key="9">
    <source>
        <dbReference type="ARBA" id="ARBA00023136"/>
    </source>
</evidence>
<feature type="binding site" evidence="11">
    <location>
        <position position="215"/>
    </location>
    <ligand>
        <name>FMN</name>
        <dbReference type="ChEBI" id="CHEBI:58210"/>
    </ligand>
</feature>
<keyword evidence="14" id="KW-1185">Reference proteome</keyword>
<dbReference type="EC" id="1.3.5.2" evidence="11"/>
<evidence type="ECO:0000313" key="14">
    <source>
        <dbReference type="Proteomes" id="UP000028302"/>
    </source>
</evidence>
<keyword evidence="6 11" id="KW-0288">FMN</keyword>
<feature type="binding site" evidence="11">
    <location>
        <position position="84"/>
    </location>
    <ligand>
        <name>FMN</name>
        <dbReference type="ChEBI" id="CHEBI:58210"/>
    </ligand>
</feature>
<feature type="binding site" evidence="11">
    <location>
        <position position="243"/>
    </location>
    <ligand>
        <name>FMN</name>
        <dbReference type="ChEBI" id="CHEBI:58210"/>
    </ligand>
</feature>
<evidence type="ECO:0000256" key="2">
    <source>
        <dbReference type="ARBA" id="ARBA00004370"/>
    </source>
</evidence>
<dbReference type="GO" id="GO:0005737">
    <property type="term" value="C:cytoplasm"/>
    <property type="evidence" value="ECO:0007669"/>
    <property type="project" value="InterPro"/>
</dbReference>
<dbReference type="PROSITE" id="PS00912">
    <property type="entry name" value="DHODEHASE_2"/>
    <property type="match status" value="1"/>
</dbReference>
<dbReference type="RefSeq" id="WP_037333396.1">
    <property type="nucleotide sequence ID" value="NZ_APNK01000002.1"/>
</dbReference>
<dbReference type="UniPathway" id="UPA00070">
    <property type="reaction ID" value="UER00946"/>
</dbReference>
<dbReference type="NCBIfam" id="NF003646">
    <property type="entry name" value="PRK05286.1-4"/>
    <property type="match status" value="1"/>
</dbReference>
<feature type="binding site" evidence="11">
    <location>
        <begin position="60"/>
        <end position="64"/>
    </location>
    <ligand>
        <name>FMN</name>
        <dbReference type="ChEBI" id="CHEBI:58210"/>
    </ligand>
</feature>
<dbReference type="HAMAP" id="MF_00225">
    <property type="entry name" value="DHO_dh_type2"/>
    <property type="match status" value="1"/>
</dbReference>
<dbReference type="InterPro" id="IPR050074">
    <property type="entry name" value="DHO_dehydrogenase"/>
</dbReference>
<comment type="subcellular location">
    <subcellularLocation>
        <location evidence="11">Cell membrane</location>
        <topology evidence="11">Peripheral membrane protein</topology>
    </subcellularLocation>
    <subcellularLocation>
        <location evidence="2">Membrane</location>
    </subcellularLocation>
</comment>
<keyword evidence="9 11" id="KW-0472">Membrane</keyword>
<dbReference type="Gene3D" id="3.20.20.70">
    <property type="entry name" value="Aldolase class I"/>
    <property type="match status" value="1"/>
</dbReference>
<feature type="binding site" evidence="11">
    <location>
        <position position="294"/>
    </location>
    <ligand>
        <name>FMN</name>
        <dbReference type="ChEBI" id="CHEBI:58210"/>
    </ligand>
</feature>
<accession>A0A084IQA2</accession>
<dbReference type="NCBIfam" id="NF003652">
    <property type="entry name" value="PRK05286.2-5"/>
    <property type="match status" value="1"/>
</dbReference>
<evidence type="ECO:0000256" key="8">
    <source>
        <dbReference type="ARBA" id="ARBA00023002"/>
    </source>
</evidence>
<dbReference type="Proteomes" id="UP000028302">
    <property type="component" value="Unassembled WGS sequence"/>
</dbReference>
<keyword evidence="11" id="KW-1003">Cell membrane</keyword>
<evidence type="ECO:0000256" key="4">
    <source>
        <dbReference type="ARBA" id="ARBA00005359"/>
    </source>
</evidence>
<dbReference type="GO" id="GO:0044205">
    <property type="term" value="P:'de novo' UMP biosynthetic process"/>
    <property type="evidence" value="ECO:0007669"/>
    <property type="project" value="UniProtKB-UniRule"/>
</dbReference>
<feature type="domain" description="Dihydroorotate dehydrogenase catalytic" evidence="12">
    <location>
        <begin position="45"/>
        <end position="328"/>
    </location>
</feature>
<feature type="binding site" evidence="11">
    <location>
        <begin position="109"/>
        <end position="113"/>
    </location>
    <ligand>
        <name>substrate</name>
    </ligand>
</feature>
<protein>
    <recommendedName>
        <fullName evidence="11">Dihydroorotate dehydrogenase (quinone)</fullName>
        <ecNumber evidence="11">1.3.5.2</ecNumber>
    </recommendedName>
    <alternativeName>
        <fullName evidence="11">DHOdehase</fullName>
        <shortName evidence="11">DHOD</shortName>
        <shortName evidence="11">DHODase</shortName>
    </alternativeName>
    <alternativeName>
        <fullName evidence="11">Dihydroorotate oxidase</fullName>
    </alternativeName>
</protein>
<comment type="subunit">
    <text evidence="11">Monomer.</text>
</comment>
<comment type="pathway">
    <text evidence="3 11">Pyrimidine metabolism; UMP biosynthesis via de novo pathway; orotate from (S)-dihydroorotate (quinone route): step 1/1.</text>
</comment>
<feature type="binding site" evidence="11">
    <location>
        <position position="170"/>
    </location>
    <ligand>
        <name>substrate</name>
    </ligand>
</feature>
<proteinExistence type="inferred from homology"/>
<feature type="binding site" evidence="11">
    <location>
        <position position="64"/>
    </location>
    <ligand>
        <name>substrate</name>
    </ligand>
</feature>
<evidence type="ECO:0000256" key="11">
    <source>
        <dbReference type="HAMAP-Rule" id="MF_00225"/>
    </source>
</evidence>
<dbReference type="InterPro" id="IPR012135">
    <property type="entry name" value="Dihydroorotate_DH_1_2"/>
</dbReference>
<feature type="binding site" evidence="11">
    <location>
        <position position="137"/>
    </location>
    <ligand>
        <name>FMN</name>
        <dbReference type="ChEBI" id="CHEBI:58210"/>
    </ligand>
</feature>
<keyword evidence="7 11" id="KW-0665">Pyrimidine biosynthesis</keyword>
<comment type="cofactor">
    <cofactor evidence="11">
        <name>FMN</name>
        <dbReference type="ChEBI" id="CHEBI:58210"/>
    </cofactor>
    <text evidence="11">Binds 1 FMN per subunit.</text>
</comment>
<evidence type="ECO:0000256" key="1">
    <source>
        <dbReference type="ARBA" id="ARBA00003125"/>
    </source>
</evidence>
<evidence type="ECO:0000313" key="13">
    <source>
        <dbReference type="EMBL" id="KEZ78886.1"/>
    </source>
</evidence>
<comment type="similarity">
    <text evidence="4 11">Belongs to the dihydroorotate dehydrogenase family. Type 2 subfamily.</text>
</comment>
<evidence type="ECO:0000256" key="10">
    <source>
        <dbReference type="ARBA" id="ARBA00048639"/>
    </source>
</evidence>
<sequence length="338" mass="35772">MYSLIRPALFGMDAERTHDMTLDWLSRLTFGAQRLYGARVPRVPTTLMGLSLPNPVGLAAGLDKNAAHIDGLAALGFGFLEVGTVTPRAQPGNPKPRLFRLPEQRALLNRFGFNNEGADQLVANVRGAAYDGVLGINIGKNKTTPPDRAVADYTTALATVYDAAHYVTLNVSSPNTAGLRDWQGEDALDALLTAVVDERNRLADARRRYVPLALKIAPDLDEAGLDAIVARLRHHRIDGVIATNTTTARTDLPLAWREEAGGVSGRPVRAASNRVIAALKARLGDEIPIIGVGGIMSGADAAAKMAAGATAVQLYTGLIYAGPGLVGDCVRAVGRRAA</sequence>
<feature type="binding site" evidence="11">
    <location>
        <position position="265"/>
    </location>
    <ligand>
        <name>FMN</name>
        <dbReference type="ChEBI" id="CHEBI:58210"/>
    </ligand>
</feature>
<dbReference type="InterPro" id="IPR001295">
    <property type="entry name" value="Dihydroorotate_DH_CS"/>
</dbReference>
<dbReference type="OrthoDB" id="9802377at2"/>
<dbReference type="GO" id="GO:0006207">
    <property type="term" value="P:'de novo' pyrimidine nucleobase biosynthetic process"/>
    <property type="evidence" value="ECO:0007669"/>
    <property type="project" value="UniProtKB-UniRule"/>
</dbReference>
<dbReference type="PIRSF" id="PIRSF000164">
    <property type="entry name" value="DHO_oxidase"/>
    <property type="match status" value="1"/>
</dbReference>
<dbReference type="PROSITE" id="PS00911">
    <property type="entry name" value="DHODEHASE_1"/>
    <property type="match status" value="1"/>
</dbReference>
<dbReference type="CDD" id="cd04738">
    <property type="entry name" value="DHOD_2_like"/>
    <property type="match status" value="1"/>
</dbReference>
<dbReference type="GO" id="GO:0005886">
    <property type="term" value="C:plasma membrane"/>
    <property type="evidence" value="ECO:0007669"/>
    <property type="project" value="UniProtKB-SubCell"/>
</dbReference>
<dbReference type="SUPFAM" id="SSF51395">
    <property type="entry name" value="FMN-linked oxidoreductases"/>
    <property type="match status" value="1"/>
</dbReference>
<feature type="binding site" evidence="11">
    <location>
        <begin position="315"/>
        <end position="316"/>
    </location>
    <ligand>
        <name>FMN</name>
        <dbReference type="ChEBI" id="CHEBI:58210"/>
    </ligand>
</feature>
<dbReference type="NCBIfam" id="TIGR01036">
    <property type="entry name" value="pyrD_sub2"/>
    <property type="match status" value="1"/>
</dbReference>
<gene>
    <name evidence="11" type="primary">pyrD</name>
    <name evidence="13" type="ORF">C41B8_02112</name>
</gene>
<dbReference type="EMBL" id="APNK01000002">
    <property type="protein sequence ID" value="KEZ78886.1"/>
    <property type="molecule type" value="Genomic_DNA"/>
</dbReference>